<gene>
    <name evidence="3" type="ORF">F8O01_17585</name>
</gene>
<evidence type="ECO:0000259" key="2">
    <source>
        <dbReference type="Pfam" id="PF14690"/>
    </source>
</evidence>
<dbReference type="InterPro" id="IPR029261">
    <property type="entry name" value="Transposase_Znf"/>
</dbReference>
<keyword evidence="4" id="KW-1185">Reference proteome</keyword>
<comment type="caution">
    <text evidence="3">The sequence shown here is derived from an EMBL/GenBank/DDBJ whole genome shotgun (WGS) entry which is preliminary data.</text>
</comment>
<dbReference type="AlphaFoldDB" id="A0A7J5BLV8"/>
<dbReference type="InterPro" id="IPR047951">
    <property type="entry name" value="Transpos_ISL3"/>
</dbReference>
<accession>A0A7J5BLV8</accession>
<name>A0A7J5BLV8_9MICO</name>
<feature type="domain" description="Transposase IS204/IS1001/IS1096/IS1165 DDE" evidence="1">
    <location>
        <begin position="164"/>
        <end position="419"/>
    </location>
</feature>
<dbReference type="Pfam" id="PF14690">
    <property type="entry name" value="Zn_ribbon_ISL3"/>
    <property type="match status" value="1"/>
</dbReference>
<evidence type="ECO:0000313" key="3">
    <source>
        <dbReference type="EMBL" id="KAB1651761.1"/>
    </source>
</evidence>
<dbReference type="InterPro" id="IPR002560">
    <property type="entry name" value="Transposase_DDE"/>
</dbReference>
<sequence>MPCTAFGKPDLTTFCRLDELGLVAVGQRLELNRATIECRVAEADPWCRKCGAEGKARDTVIRRLAHEPFGHRPTVLMVRVRRYRCDHCRSTWRQDTTAAARPRAKISRTGLTWALQGVVLDHLTVTRVAAGLGVSWSAANAAVLAEGRQRLIDDSGRFDGVRVIGVDEHVWRHTRRGDKYVTVIIDLTPVRYKTGPSRLLDMIEGRSKAVFKRWLADQPRAWRDGIEVVAMDGFTGFKTAATEELPKATAVMDPFHVVRLAGDALDVCRRRVQQHLHGRRGRKNDPLYKARRTLHTGAGLLTDRQRDRLNVLFAVEDHVEVEATWGIYQRMIAAYREPDRKIGKMAMQAVIDSLASGVPPPLIELGKLGRTLKHRAADVLAFFDRPGTSNGPTEAINGRLEHLRGSALGFRNLTNYIARSLLEAGGFRPLVHPQTR</sequence>
<dbReference type="RefSeq" id="WP_158042195.1">
    <property type="nucleotide sequence ID" value="NZ_JACCFV010000001.1"/>
</dbReference>
<dbReference type="Pfam" id="PF01610">
    <property type="entry name" value="DDE_Tnp_ISL3"/>
    <property type="match status" value="1"/>
</dbReference>
<proteinExistence type="predicted"/>
<dbReference type="Proteomes" id="UP000467240">
    <property type="component" value="Unassembled WGS sequence"/>
</dbReference>
<evidence type="ECO:0000259" key="1">
    <source>
        <dbReference type="Pfam" id="PF01610"/>
    </source>
</evidence>
<evidence type="ECO:0000313" key="4">
    <source>
        <dbReference type="Proteomes" id="UP000467240"/>
    </source>
</evidence>
<dbReference type="PANTHER" id="PTHR33498:SF1">
    <property type="entry name" value="TRANSPOSASE FOR INSERTION SEQUENCE ELEMENT IS1557"/>
    <property type="match status" value="1"/>
</dbReference>
<reference evidence="3 4" key="1">
    <citation type="submission" date="2019-09" db="EMBL/GenBank/DDBJ databases">
        <title>Phylogeny of genus Pseudoclavibacter and closely related genus.</title>
        <authorList>
            <person name="Li Y."/>
        </authorList>
    </citation>
    <scope>NUCLEOTIDE SEQUENCE [LARGE SCALE GENOMIC DNA]</scope>
    <source>
        <strain evidence="3 4">DSM 23821</strain>
    </source>
</reference>
<feature type="domain" description="Transposase IS204/IS1001/IS1096/IS1165 zinc-finger" evidence="2">
    <location>
        <begin position="45"/>
        <end position="88"/>
    </location>
</feature>
<dbReference type="OrthoDB" id="3255666at2"/>
<organism evidence="3 4">
    <name type="scientific">Pseudoclavibacter chungangensis</name>
    <dbReference type="NCBI Taxonomy" id="587635"/>
    <lineage>
        <taxon>Bacteria</taxon>
        <taxon>Bacillati</taxon>
        <taxon>Actinomycetota</taxon>
        <taxon>Actinomycetes</taxon>
        <taxon>Micrococcales</taxon>
        <taxon>Microbacteriaceae</taxon>
        <taxon>Pseudoclavibacter</taxon>
    </lineage>
</organism>
<dbReference type="PANTHER" id="PTHR33498">
    <property type="entry name" value="TRANSPOSASE FOR INSERTION SEQUENCE ELEMENT IS1557"/>
    <property type="match status" value="1"/>
</dbReference>
<protein>
    <submittedName>
        <fullName evidence="3">ISL3 family transposase</fullName>
    </submittedName>
</protein>
<dbReference type="EMBL" id="WBJZ01000044">
    <property type="protein sequence ID" value="KAB1651761.1"/>
    <property type="molecule type" value="Genomic_DNA"/>
</dbReference>
<dbReference type="NCBIfam" id="NF033550">
    <property type="entry name" value="transpos_ISL3"/>
    <property type="match status" value="1"/>
</dbReference>